<feature type="compositionally biased region" description="Acidic residues" evidence="1">
    <location>
        <begin position="817"/>
        <end position="828"/>
    </location>
</feature>
<organism evidence="2 3">
    <name type="scientific">Taphrina deformans (strain PYCC 5710 / ATCC 11124 / CBS 356.35 / IMI 108563 / JCM 9778 / NBRC 8474)</name>
    <name type="common">Peach leaf curl fungus</name>
    <name type="synonym">Lalaria deformans</name>
    <dbReference type="NCBI Taxonomy" id="1097556"/>
    <lineage>
        <taxon>Eukaryota</taxon>
        <taxon>Fungi</taxon>
        <taxon>Dikarya</taxon>
        <taxon>Ascomycota</taxon>
        <taxon>Taphrinomycotina</taxon>
        <taxon>Taphrinomycetes</taxon>
        <taxon>Taphrinales</taxon>
        <taxon>Taphrinaceae</taxon>
        <taxon>Taphrina</taxon>
    </lineage>
</organism>
<keyword evidence="3" id="KW-1185">Reference proteome</keyword>
<dbReference type="InterPro" id="IPR036305">
    <property type="entry name" value="RGS_sf"/>
</dbReference>
<dbReference type="OrthoDB" id="10626469at2759"/>
<sequence length="854" mass="94386">MAQTHDAVADFATPEIIYCGFQRISPVPRSQQYDKAAALAAAQEITIQITLTTPDAYSFAMAIHKQADVQTLARTVESTLVDRRIVVACLVDKGSNNVLRWSDTVNDVLDSTSTVEVIPLFEVDILHTMELVQARPYDLPRSESRHSQRSVITGGVPNTAPLPQLEFMHLAQMKRAASLRQNKKHINSDMALRQPPRTMSRKGSETQLGGRKMSSKTLRALQPTAVRRPSDIAPDSPSSFYSVSPPPLPASPMPDTVMCPLAKICSNSIALLAFCRFCVQKKTFTELLFWLDTTSKFVDEDFVFRVYLSPEAPLRLNIPREITNYTEARELLRAGILAWCEEKFQTSQESLRVKHLETGRTAFYRSATITLAREPQSERKIFISLLSKALDPEDTSILSLKERKTLHTRQAILQQVCAQYFPNNQVDIANYFEYRKEQLTKPERSRLAHRKNVYAGLFDKTSSPASSKSSLNNAREVIAAPKRAGSLTSRPVSENTPEAQCTNPSESNSSQLVHKNLEDLTHNTLHASANLFGTTAAGYDVDTTPSSSTSKHHKTSGSFDSSMLSDDTHNTPGLSSNESHQADVSRRQSKLRSLLGDSPKEIIAQETSILSSDSIGTPRIRSHSPTPSVVSHLSATSSRMSLTRAEKDEANERRIQARRAAKLYAMFGEHADSASTVPAYRGGNARSRSSFSDSYQRPGSSASQYSPAFSRAPSRAGSTSAQSLYSPTSAVLNQSSILSSPDSRYRPDRENNRKTLKRSFGMFRHSKPSSTQAELLSDFPAPPSSNDFNRSPRGFSRNASSHQGSAFFQDDASIMEVDSDEEDDDEGDAIVQDVRTNMKLRQLLGNDAPTSTIT</sequence>
<dbReference type="VEuPathDB" id="FungiDB:TAPDE_004580"/>
<feature type="compositionally biased region" description="Polar residues" evidence="1">
    <location>
        <begin position="623"/>
        <end position="641"/>
    </location>
</feature>
<feature type="region of interest" description="Disordered" evidence="1">
    <location>
        <begin position="675"/>
        <end position="829"/>
    </location>
</feature>
<feature type="compositionally biased region" description="Polar residues" evidence="1">
    <location>
        <begin position="486"/>
        <end position="511"/>
    </location>
</feature>
<feature type="compositionally biased region" description="Polar residues" evidence="1">
    <location>
        <begin position="686"/>
        <end position="707"/>
    </location>
</feature>
<comment type="caution">
    <text evidence="2">The sequence shown here is derived from an EMBL/GenBank/DDBJ whole genome shotgun (WGS) entry which is preliminary data.</text>
</comment>
<feature type="region of interest" description="Disordered" evidence="1">
    <location>
        <begin position="195"/>
        <end position="239"/>
    </location>
</feature>
<dbReference type="Proteomes" id="UP000013776">
    <property type="component" value="Unassembled WGS sequence"/>
</dbReference>
<dbReference type="AlphaFoldDB" id="R4XI70"/>
<evidence type="ECO:0000313" key="3">
    <source>
        <dbReference type="Proteomes" id="UP000013776"/>
    </source>
</evidence>
<feature type="compositionally biased region" description="Polar residues" evidence="1">
    <location>
        <begin position="605"/>
        <end position="615"/>
    </location>
</feature>
<feature type="region of interest" description="Disordered" evidence="1">
    <location>
        <begin position="542"/>
        <end position="652"/>
    </location>
</feature>
<accession>R4XI70</accession>
<feature type="compositionally biased region" description="Polar residues" evidence="1">
    <location>
        <begin position="559"/>
        <end position="579"/>
    </location>
</feature>
<dbReference type="SUPFAM" id="SSF48097">
    <property type="entry name" value="Regulator of G-protein signaling, RGS"/>
    <property type="match status" value="1"/>
</dbReference>
<dbReference type="EMBL" id="CAHR02000209">
    <property type="protein sequence ID" value="CCG84179.1"/>
    <property type="molecule type" value="Genomic_DNA"/>
</dbReference>
<evidence type="ECO:0000256" key="1">
    <source>
        <dbReference type="SAM" id="MobiDB-lite"/>
    </source>
</evidence>
<name>R4XI70_TAPDE</name>
<evidence type="ECO:0000313" key="2">
    <source>
        <dbReference type="EMBL" id="CCG84179.1"/>
    </source>
</evidence>
<feature type="compositionally biased region" description="Basic and acidic residues" evidence="1">
    <location>
        <begin position="743"/>
        <end position="753"/>
    </location>
</feature>
<reference evidence="2 3" key="1">
    <citation type="journal article" date="2013" name="MBio">
        <title>Genome sequencing of the plant pathogen Taphrina deformans, the causal agent of peach leaf curl.</title>
        <authorList>
            <person name="Cisse O.H."/>
            <person name="Almeida J.M.G.C.F."/>
            <person name="Fonseca A."/>
            <person name="Kumar A.A."/>
            <person name="Salojaervi J."/>
            <person name="Overmyer K."/>
            <person name="Hauser P.M."/>
            <person name="Pagni M."/>
        </authorList>
    </citation>
    <scope>NUCLEOTIDE SEQUENCE [LARGE SCALE GENOMIC DNA]</scope>
    <source>
        <strain evidence="3">PYCC 5710 / ATCC 11124 / CBS 356.35 / IMI 108563 / JCM 9778 / NBRC 8474</strain>
    </source>
</reference>
<protein>
    <recommendedName>
        <fullName evidence="4">RGS domain-containing protein</fullName>
    </recommendedName>
</protein>
<evidence type="ECO:0008006" key="4">
    <source>
        <dbReference type="Google" id="ProtNLM"/>
    </source>
</evidence>
<feature type="compositionally biased region" description="Polar residues" evidence="1">
    <location>
        <begin position="716"/>
        <end position="742"/>
    </location>
</feature>
<feature type="compositionally biased region" description="Polar residues" evidence="1">
    <location>
        <begin position="797"/>
        <end position="806"/>
    </location>
</feature>
<gene>
    <name evidence="2" type="ORF">TAPDE_004580</name>
</gene>
<feature type="region of interest" description="Disordered" evidence="1">
    <location>
        <begin position="480"/>
        <end position="511"/>
    </location>
</feature>
<proteinExistence type="predicted"/>